<sequence>MKEQVELIHIIVEIIVFLMVSWISFFLLMGIIKLCHKAINYVTQHPEDYPLIIAILGIAAVVCIIYINIQVSLERQREQREQEFKNLIGFIIFIVTVIILLYKGICYLLTPSYDMLQQNQYQMNMHMRGIQEVQERSNEDFWIARDAYVPESYRNRHSKEDSSVTEWRKRYLMKNQNRQEIGTNKIGKLKSHDLESSKPYYLLFEGQLDSEASQIINKSFSNKRFLYDYQVIKFRKLFNLNLLCKYNEQKRKYYNIYRNEYQEKYLFHGTTKGVLDSICTNNFDLEKVTNGLYGWGISFANNPYYASHYSTKYHDENYVMILARVLVGRTQIGYKGQRYPDPGFDTTTNHGGQVLVKYDKHTFYPEFIVYFSSKR</sequence>
<keyword evidence="1" id="KW-0328">Glycosyltransferase</keyword>
<dbReference type="OrthoDB" id="6133115at2759"/>
<evidence type="ECO:0000313" key="5">
    <source>
        <dbReference type="Proteomes" id="UP001152799"/>
    </source>
</evidence>
<dbReference type="AlphaFoldDB" id="A0A9N9QH44"/>
<feature type="transmembrane region" description="Helical" evidence="2">
    <location>
        <begin position="7"/>
        <end position="29"/>
    </location>
</feature>
<dbReference type="Pfam" id="PF00644">
    <property type="entry name" value="PARP"/>
    <property type="match status" value="1"/>
</dbReference>
<dbReference type="GO" id="GO:0003950">
    <property type="term" value="F:NAD+ poly-ADP-ribosyltransferase activity"/>
    <property type="evidence" value="ECO:0007669"/>
    <property type="project" value="UniProtKB-UniRule"/>
</dbReference>
<evidence type="ECO:0000256" key="1">
    <source>
        <dbReference type="RuleBase" id="RU362114"/>
    </source>
</evidence>
<dbReference type="InterPro" id="IPR051712">
    <property type="entry name" value="ARTD-AVP"/>
</dbReference>
<dbReference type="SUPFAM" id="SSF56399">
    <property type="entry name" value="ADP-ribosylation"/>
    <property type="match status" value="1"/>
</dbReference>
<evidence type="ECO:0000313" key="4">
    <source>
        <dbReference type="EMBL" id="CAG9764703.1"/>
    </source>
</evidence>
<accession>A0A9N9QH44</accession>
<evidence type="ECO:0000259" key="3">
    <source>
        <dbReference type="PROSITE" id="PS51059"/>
    </source>
</evidence>
<dbReference type="EC" id="2.4.2.-" evidence="1"/>
<reference evidence="4" key="1">
    <citation type="submission" date="2022-01" db="EMBL/GenBank/DDBJ databases">
        <authorList>
            <person name="King R."/>
        </authorList>
    </citation>
    <scope>NUCLEOTIDE SEQUENCE</scope>
</reference>
<name>A0A9N9QH44_9CUCU</name>
<dbReference type="GO" id="GO:0005634">
    <property type="term" value="C:nucleus"/>
    <property type="evidence" value="ECO:0007669"/>
    <property type="project" value="TreeGrafter"/>
</dbReference>
<keyword evidence="1" id="KW-0520">NAD</keyword>
<dbReference type="Proteomes" id="UP001152799">
    <property type="component" value="Chromosome 2"/>
</dbReference>
<dbReference type="PROSITE" id="PS51059">
    <property type="entry name" value="PARP_CATALYTIC"/>
    <property type="match status" value="1"/>
</dbReference>
<keyword evidence="2" id="KW-1133">Transmembrane helix</keyword>
<feature type="transmembrane region" description="Helical" evidence="2">
    <location>
        <begin position="87"/>
        <end position="110"/>
    </location>
</feature>
<feature type="domain" description="PARP catalytic" evidence="3">
    <location>
        <begin position="190"/>
        <end position="375"/>
    </location>
</feature>
<keyword evidence="2" id="KW-0812">Transmembrane</keyword>
<dbReference type="EMBL" id="OU892278">
    <property type="protein sequence ID" value="CAG9764703.1"/>
    <property type="molecule type" value="Genomic_DNA"/>
</dbReference>
<dbReference type="PANTHER" id="PTHR45740">
    <property type="entry name" value="POLY [ADP-RIBOSE] POLYMERASE"/>
    <property type="match status" value="1"/>
</dbReference>
<keyword evidence="5" id="KW-1185">Reference proteome</keyword>
<feature type="transmembrane region" description="Helical" evidence="2">
    <location>
        <begin position="49"/>
        <end position="67"/>
    </location>
</feature>
<evidence type="ECO:0000256" key="2">
    <source>
        <dbReference type="SAM" id="Phobius"/>
    </source>
</evidence>
<dbReference type="InterPro" id="IPR012317">
    <property type="entry name" value="Poly(ADP-ribose)pol_cat_dom"/>
</dbReference>
<keyword evidence="1" id="KW-0808">Transferase</keyword>
<dbReference type="Gene3D" id="3.90.228.10">
    <property type="match status" value="1"/>
</dbReference>
<organism evidence="4 5">
    <name type="scientific">Ceutorhynchus assimilis</name>
    <name type="common">cabbage seed weevil</name>
    <dbReference type="NCBI Taxonomy" id="467358"/>
    <lineage>
        <taxon>Eukaryota</taxon>
        <taxon>Metazoa</taxon>
        <taxon>Ecdysozoa</taxon>
        <taxon>Arthropoda</taxon>
        <taxon>Hexapoda</taxon>
        <taxon>Insecta</taxon>
        <taxon>Pterygota</taxon>
        <taxon>Neoptera</taxon>
        <taxon>Endopterygota</taxon>
        <taxon>Coleoptera</taxon>
        <taxon>Polyphaga</taxon>
        <taxon>Cucujiformia</taxon>
        <taxon>Curculionidae</taxon>
        <taxon>Ceutorhynchinae</taxon>
        <taxon>Ceutorhynchus</taxon>
    </lineage>
</organism>
<protein>
    <recommendedName>
        <fullName evidence="1">Poly [ADP-ribose] polymerase</fullName>
        <shortName evidence="1">PARP</shortName>
        <ecNumber evidence="1">2.4.2.-</ecNumber>
    </recommendedName>
</protein>
<dbReference type="PANTHER" id="PTHR45740:SF2">
    <property type="entry name" value="POLY [ADP-RIBOSE] POLYMERASE"/>
    <property type="match status" value="1"/>
</dbReference>
<keyword evidence="2" id="KW-0472">Membrane</keyword>
<proteinExistence type="predicted"/>
<gene>
    <name evidence="4" type="ORF">CEUTPL_LOCUS5336</name>
</gene>
<dbReference type="GO" id="GO:1990404">
    <property type="term" value="F:NAD+-protein mono-ADP-ribosyltransferase activity"/>
    <property type="evidence" value="ECO:0007669"/>
    <property type="project" value="TreeGrafter"/>
</dbReference>